<accession>A0ABU6URP8</accession>
<evidence type="ECO:0000313" key="1">
    <source>
        <dbReference type="EMBL" id="MED6163734.1"/>
    </source>
</evidence>
<gene>
    <name evidence="1" type="ORF">PIB30_082857</name>
</gene>
<proteinExistence type="predicted"/>
<sequence length="119" mass="13136">MAETIVELLVVGIEARSPNVPQSSKPPGPPVATTPVRIAYSDFDSDYFGESGSLSKDLDGIEYIPETPFGVRPRYILHTLHPILSLGHVPCFYQQLNLEAIHITDKSQTLNLFNESLNV</sequence>
<dbReference type="EMBL" id="JASCZI010122118">
    <property type="protein sequence ID" value="MED6163734.1"/>
    <property type="molecule type" value="Genomic_DNA"/>
</dbReference>
<protein>
    <submittedName>
        <fullName evidence="1">Uncharacterized protein</fullName>
    </submittedName>
</protein>
<organism evidence="1 2">
    <name type="scientific">Stylosanthes scabra</name>
    <dbReference type="NCBI Taxonomy" id="79078"/>
    <lineage>
        <taxon>Eukaryota</taxon>
        <taxon>Viridiplantae</taxon>
        <taxon>Streptophyta</taxon>
        <taxon>Embryophyta</taxon>
        <taxon>Tracheophyta</taxon>
        <taxon>Spermatophyta</taxon>
        <taxon>Magnoliopsida</taxon>
        <taxon>eudicotyledons</taxon>
        <taxon>Gunneridae</taxon>
        <taxon>Pentapetalae</taxon>
        <taxon>rosids</taxon>
        <taxon>fabids</taxon>
        <taxon>Fabales</taxon>
        <taxon>Fabaceae</taxon>
        <taxon>Papilionoideae</taxon>
        <taxon>50 kb inversion clade</taxon>
        <taxon>dalbergioids sensu lato</taxon>
        <taxon>Dalbergieae</taxon>
        <taxon>Pterocarpus clade</taxon>
        <taxon>Stylosanthes</taxon>
    </lineage>
</organism>
<dbReference type="Proteomes" id="UP001341840">
    <property type="component" value="Unassembled WGS sequence"/>
</dbReference>
<keyword evidence="2" id="KW-1185">Reference proteome</keyword>
<evidence type="ECO:0000313" key="2">
    <source>
        <dbReference type="Proteomes" id="UP001341840"/>
    </source>
</evidence>
<reference evidence="1 2" key="1">
    <citation type="journal article" date="2023" name="Plants (Basel)">
        <title>Bridging the Gap: Combining Genomics and Transcriptomics Approaches to Understand Stylosanthes scabra, an Orphan Legume from the Brazilian Caatinga.</title>
        <authorList>
            <person name="Ferreira-Neto J.R.C."/>
            <person name="da Silva M.D."/>
            <person name="Binneck E."/>
            <person name="de Melo N.F."/>
            <person name="da Silva R.H."/>
            <person name="de Melo A.L.T.M."/>
            <person name="Pandolfi V."/>
            <person name="Bustamante F.O."/>
            <person name="Brasileiro-Vidal A.C."/>
            <person name="Benko-Iseppon A.M."/>
        </authorList>
    </citation>
    <scope>NUCLEOTIDE SEQUENCE [LARGE SCALE GENOMIC DNA]</scope>
    <source>
        <tissue evidence="1">Leaves</tissue>
    </source>
</reference>
<name>A0ABU6URP8_9FABA</name>
<comment type="caution">
    <text evidence="1">The sequence shown here is derived from an EMBL/GenBank/DDBJ whole genome shotgun (WGS) entry which is preliminary data.</text>
</comment>